<name>A0ACC3N0W5_9PEZI</name>
<dbReference type="EMBL" id="JAUTXU010000108">
    <property type="protein sequence ID" value="KAK3707647.1"/>
    <property type="molecule type" value="Genomic_DNA"/>
</dbReference>
<gene>
    <name evidence="1" type="ORF">LTR37_011995</name>
</gene>
<dbReference type="Proteomes" id="UP001281147">
    <property type="component" value="Unassembled WGS sequence"/>
</dbReference>
<accession>A0ACC3N0W5</accession>
<proteinExistence type="predicted"/>
<protein>
    <submittedName>
        <fullName evidence="1">Uncharacterized protein</fullName>
    </submittedName>
</protein>
<evidence type="ECO:0000313" key="2">
    <source>
        <dbReference type="Proteomes" id="UP001281147"/>
    </source>
</evidence>
<organism evidence="1 2">
    <name type="scientific">Vermiconidia calcicola</name>
    <dbReference type="NCBI Taxonomy" id="1690605"/>
    <lineage>
        <taxon>Eukaryota</taxon>
        <taxon>Fungi</taxon>
        <taxon>Dikarya</taxon>
        <taxon>Ascomycota</taxon>
        <taxon>Pezizomycotina</taxon>
        <taxon>Dothideomycetes</taxon>
        <taxon>Dothideomycetidae</taxon>
        <taxon>Mycosphaerellales</taxon>
        <taxon>Extremaceae</taxon>
        <taxon>Vermiconidia</taxon>
    </lineage>
</organism>
<reference evidence="1" key="1">
    <citation type="submission" date="2023-07" db="EMBL/GenBank/DDBJ databases">
        <title>Black Yeasts Isolated from many extreme environments.</title>
        <authorList>
            <person name="Coleine C."/>
            <person name="Stajich J.E."/>
            <person name="Selbmann L."/>
        </authorList>
    </citation>
    <scope>NUCLEOTIDE SEQUENCE</scope>
    <source>
        <strain evidence="1">CCFEE 5714</strain>
    </source>
</reference>
<sequence length="370" mass="40891">MSSTNNIDYLIAVPTFVGSLLSFLGSSTAIAFQISRPPQQHFRHSLILNLLVADLMYGLGNTISGAVFLQAGNVPTPATPPTTACLVSGWFSQSNAQAVDFNILIIAIVVLLSVIRKDKVAYLDLKWHVLICMAAWVPGIITGTIGLLLGSYGYIGGNWCWINSNRLDLRYALSHGWRIAIFFATIIIYTYVYITLRRVFSNIRRLSGMTGPRSRQEQQVAAHPEGDNDTQMILISHSVSVSHETHNVPRKQNTPEQNDGYNNRGAPHSSAMTVGTQGKDGRPFENSRIPAPPNLRKMLLMNGYPLAYIILWIPGIASRLAESVGGSPRWLKVLQASTQYIGLVNALTYGMSEQMRRGFWRKLKDTDGQS</sequence>
<keyword evidence="2" id="KW-1185">Reference proteome</keyword>
<evidence type="ECO:0000313" key="1">
    <source>
        <dbReference type="EMBL" id="KAK3707647.1"/>
    </source>
</evidence>
<comment type="caution">
    <text evidence="1">The sequence shown here is derived from an EMBL/GenBank/DDBJ whole genome shotgun (WGS) entry which is preliminary data.</text>
</comment>